<accession>A0AA96WVZ0</accession>
<dbReference type="AlphaFoldDB" id="A0AA96WVZ0"/>
<proteinExistence type="predicted"/>
<name>A0AA96WVZ0_LEPBY</name>
<sequence length="259" mass="28849">MKTLATPPKKMKQDNQKFERAFKPAGMKLLSQINNHFQRVAKRKDFSQGLQVAQKVIHEFGDRYCAVWLLQHTEAHPALIQKILKHLNRGIQKHYQHALGTLLAERLTSLKVPLESAVRVSDDGVYLTFGACAVLEFFPSPDSPIKVVENFQWIGVDRSTIFMHPLASGIQGKTLNSWGAASGLISTALGWCGDGDPEICRKNLLEAFRALGRSDLDGYLWLARFDDSALLELVAIAQEGINKKLRGKPLDLTIHPKGA</sequence>
<reference evidence="1" key="2">
    <citation type="submission" date="2023-07" db="EMBL/GenBank/DDBJ databases">
        <authorList>
            <person name="Bai X.-H."/>
            <person name="Wang H.-H."/>
            <person name="Wang J."/>
            <person name="Ma M.-Y."/>
            <person name="Hu H.-H."/>
            <person name="Song Z.-L."/>
            <person name="Ma H.-G."/>
            <person name="Fan Y."/>
            <person name="Du C.-Y."/>
            <person name="Xu J.-C."/>
        </authorList>
    </citation>
    <scope>NUCLEOTIDE SEQUENCE</scope>
    <source>
        <strain evidence="1">CZ1</strain>
    </source>
</reference>
<gene>
    <name evidence="1" type="ORF">Q2T42_25615</name>
</gene>
<organism evidence="1">
    <name type="scientific">Leptolyngbya boryana CZ1</name>
    <dbReference type="NCBI Taxonomy" id="3060204"/>
    <lineage>
        <taxon>Bacteria</taxon>
        <taxon>Bacillati</taxon>
        <taxon>Cyanobacteriota</taxon>
        <taxon>Cyanophyceae</taxon>
        <taxon>Leptolyngbyales</taxon>
        <taxon>Leptolyngbyaceae</taxon>
        <taxon>Leptolyngbya group</taxon>
        <taxon>Leptolyngbya</taxon>
    </lineage>
</organism>
<evidence type="ECO:0000313" key="1">
    <source>
        <dbReference type="EMBL" id="WNZ45169.1"/>
    </source>
</evidence>
<reference evidence="1" key="1">
    <citation type="journal article" date="2023" name="Plants (Basel)">
        <title>Genomic Analysis of Leptolyngbya boryana CZ1 Reveals Efficient Carbon Fixation Modules.</title>
        <authorList>
            <person name="Bai X."/>
            <person name="Wang H."/>
            <person name="Cheng W."/>
            <person name="Wang J."/>
            <person name="Ma M."/>
            <person name="Hu H."/>
            <person name="Song Z."/>
            <person name="Ma H."/>
            <person name="Fan Y."/>
            <person name="Du C."/>
            <person name="Xu J."/>
        </authorList>
    </citation>
    <scope>NUCLEOTIDE SEQUENCE</scope>
    <source>
        <strain evidence="1">CZ1</strain>
    </source>
</reference>
<dbReference type="EMBL" id="CP130144">
    <property type="protein sequence ID" value="WNZ45169.1"/>
    <property type="molecule type" value="Genomic_DNA"/>
</dbReference>
<dbReference type="RefSeq" id="WP_316426902.1">
    <property type="nucleotide sequence ID" value="NZ_CP130144.1"/>
</dbReference>
<protein>
    <submittedName>
        <fullName evidence="1">Uncharacterized protein</fullName>
    </submittedName>
</protein>